<accession>A0ABW4EHK2</accession>
<organism evidence="7 8">
    <name type="scientific">Lacimonas salitolerans</name>
    <dbReference type="NCBI Taxonomy" id="1323750"/>
    <lineage>
        <taxon>Bacteria</taxon>
        <taxon>Pseudomonadati</taxon>
        <taxon>Pseudomonadota</taxon>
        <taxon>Alphaproteobacteria</taxon>
        <taxon>Rhodobacterales</taxon>
        <taxon>Paracoccaceae</taxon>
        <taxon>Lacimonas</taxon>
    </lineage>
</organism>
<evidence type="ECO:0000313" key="7">
    <source>
        <dbReference type="EMBL" id="MFD1509649.1"/>
    </source>
</evidence>
<dbReference type="Pfam" id="PF02653">
    <property type="entry name" value="BPD_transp_2"/>
    <property type="match status" value="1"/>
</dbReference>
<dbReference type="InterPro" id="IPR043428">
    <property type="entry name" value="LivM-like"/>
</dbReference>
<keyword evidence="8" id="KW-1185">Reference proteome</keyword>
<dbReference type="InterPro" id="IPR001851">
    <property type="entry name" value="ABC_transp_permease"/>
</dbReference>
<feature type="transmembrane region" description="Helical" evidence="6">
    <location>
        <begin position="256"/>
        <end position="280"/>
    </location>
</feature>
<proteinExistence type="predicted"/>
<comment type="subcellular location">
    <subcellularLocation>
        <location evidence="1">Cell membrane</location>
        <topology evidence="1">Multi-pass membrane protein</topology>
    </subcellularLocation>
</comment>
<dbReference type="PANTHER" id="PTHR30482">
    <property type="entry name" value="HIGH-AFFINITY BRANCHED-CHAIN AMINO ACID TRANSPORT SYSTEM PERMEASE"/>
    <property type="match status" value="1"/>
</dbReference>
<comment type="caution">
    <text evidence="7">The sequence shown here is derived from an EMBL/GenBank/DDBJ whole genome shotgun (WGS) entry which is preliminary data.</text>
</comment>
<feature type="transmembrane region" description="Helical" evidence="6">
    <location>
        <begin position="123"/>
        <end position="147"/>
    </location>
</feature>
<keyword evidence="3 6" id="KW-0812">Transmembrane</keyword>
<feature type="transmembrane region" description="Helical" evidence="6">
    <location>
        <begin position="168"/>
        <end position="189"/>
    </location>
</feature>
<gene>
    <name evidence="7" type="ORF">ACFTOW_09565</name>
</gene>
<feature type="transmembrane region" description="Helical" evidence="6">
    <location>
        <begin position="6"/>
        <end position="24"/>
    </location>
</feature>
<keyword evidence="2" id="KW-1003">Cell membrane</keyword>
<evidence type="ECO:0000256" key="3">
    <source>
        <dbReference type="ARBA" id="ARBA00022692"/>
    </source>
</evidence>
<dbReference type="Proteomes" id="UP001597186">
    <property type="component" value="Unassembled WGS sequence"/>
</dbReference>
<name>A0ABW4EHK2_9RHOB</name>
<dbReference type="PANTHER" id="PTHR30482:SF17">
    <property type="entry name" value="ABC TRANSPORTER ATP-BINDING PROTEIN"/>
    <property type="match status" value="1"/>
</dbReference>
<reference evidence="8" key="1">
    <citation type="journal article" date="2019" name="Int. J. Syst. Evol. Microbiol.">
        <title>The Global Catalogue of Microorganisms (GCM) 10K type strain sequencing project: providing services to taxonomists for standard genome sequencing and annotation.</title>
        <authorList>
            <consortium name="The Broad Institute Genomics Platform"/>
            <consortium name="The Broad Institute Genome Sequencing Center for Infectious Disease"/>
            <person name="Wu L."/>
            <person name="Ma J."/>
        </authorList>
    </citation>
    <scope>NUCLEOTIDE SEQUENCE [LARGE SCALE GENOMIC DNA]</scope>
    <source>
        <strain evidence="8">CGMCC 1.12477</strain>
    </source>
</reference>
<evidence type="ECO:0000256" key="2">
    <source>
        <dbReference type="ARBA" id="ARBA00022475"/>
    </source>
</evidence>
<dbReference type="CDD" id="cd06581">
    <property type="entry name" value="TM_PBP1_LivM_like"/>
    <property type="match status" value="1"/>
</dbReference>
<feature type="transmembrane region" description="Helical" evidence="6">
    <location>
        <begin position="95"/>
        <end position="117"/>
    </location>
</feature>
<protein>
    <submittedName>
        <fullName evidence="7">Branched-chain amino acid ABC transporter permease</fullName>
    </submittedName>
</protein>
<evidence type="ECO:0000313" key="8">
    <source>
        <dbReference type="Proteomes" id="UP001597186"/>
    </source>
</evidence>
<evidence type="ECO:0000256" key="5">
    <source>
        <dbReference type="ARBA" id="ARBA00023136"/>
    </source>
</evidence>
<evidence type="ECO:0000256" key="4">
    <source>
        <dbReference type="ARBA" id="ARBA00022989"/>
    </source>
</evidence>
<sequence length="323" mass="34890">MRKLILPIVLIAIFAAMPLFADIFGKNALQTLSARILIYAMAAASLNLILGFGGMVSFGHAAFFGVGAYAVGILSHHAASEVAIFGVFPGSTQLLITLPVAMLIAGFAALLIGALSLRTGGVQFIMITLAFAQMIFFLFVSLTTYGGEDGIIMRRANTLPGLNMRDKLTVYYVILAVAVIYFALMWRVIHSSFGQILKGIRQNERRMEAMGIATYRYKLYAFVLAGMGAGLAGALMANFLRFASPDMMHWTKSGELIIMVILGGLGTFFGPILGAAAFMILEFYLADWTEHWQLGLGIILLLVVLFTKGGILGLIERLKGGRG</sequence>
<dbReference type="RefSeq" id="WP_379915023.1">
    <property type="nucleotide sequence ID" value="NZ_JBHUDD010000053.1"/>
</dbReference>
<dbReference type="EMBL" id="JBHUDD010000053">
    <property type="protein sequence ID" value="MFD1509649.1"/>
    <property type="molecule type" value="Genomic_DNA"/>
</dbReference>
<keyword evidence="4 6" id="KW-1133">Transmembrane helix</keyword>
<feature type="transmembrane region" description="Helical" evidence="6">
    <location>
        <begin position="219"/>
        <end position="244"/>
    </location>
</feature>
<feature type="transmembrane region" description="Helical" evidence="6">
    <location>
        <begin position="36"/>
        <end position="56"/>
    </location>
</feature>
<evidence type="ECO:0000256" key="6">
    <source>
        <dbReference type="SAM" id="Phobius"/>
    </source>
</evidence>
<feature type="transmembrane region" description="Helical" evidence="6">
    <location>
        <begin position="62"/>
        <end position="88"/>
    </location>
</feature>
<feature type="transmembrane region" description="Helical" evidence="6">
    <location>
        <begin position="292"/>
        <end position="315"/>
    </location>
</feature>
<keyword evidence="5 6" id="KW-0472">Membrane</keyword>
<evidence type="ECO:0000256" key="1">
    <source>
        <dbReference type="ARBA" id="ARBA00004651"/>
    </source>
</evidence>